<evidence type="ECO:0000313" key="1">
    <source>
        <dbReference type="EMBL" id="PTQ36669.1"/>
    </source>
</evidence>
<gene>
    <name evidence="1" type="ORF">MARPO_0062s0084</name>
</gene>
<proteinExistence type="predicted"/>
<protein>
    <submittedName>
        <fullName evidence="1">Uncharacterized protein</fullName>
    </submittedName>
</protein>
<sequence>MCTKWKSKVAKVRTPLGGSDNNFRRQCYGNAHAQGKARLWPTADNCLQFHSRSIHLPWPLQDEVLEDDTAQATARFLSLTAAYRIMGNESKLEDTEELNCCSKDMDTSKFSFRSLSGA</sequence>
<evidence type="ECO:0000313" key="2">
    <source>
        <dbReference type="Proteomes" id="UP000244005"/>
    </source>
</evidence>
<dbReference type="Proteomes" id="UP000244005">
    <property type="component" value="Unassembled WGS sequence"/>
</dbReference>
<organism evidence="1 2">
    <name type="scientific">Marchantia polymorpha</name>
    <name type="common">Common liverwort</name>
    <name type="synonym">Marchantia aquatica</name>
    <dbReference type="NCBI Taxonomy" id="3197"/>
    <lineage>
        <taxon>Eukaryota</taxon>
        <taxon>Viridiplantae</taxon>
        <taxon>Streptophyta</taxon>
        <taxon>Embryophyta</taxon>
        <taxon>Marchantiophyta</taxon>
        <taxon>Marchantiopsida</taxon>
        <taxon>Marchantiidae</taxon>
        <taxon>Marchantiales</taxon>
        <taxon>Marchantiaceae</taxon>
        <taxon>Marchantia</taxon>
    </lineage>
</organism>
<dbReference type="Gramene" id="Mp7g04410.1">
    <property type="protein sequence ID" value="Mp7g04410.1.cds"/>
    <property type="gene ID" value="Mp7g04410"/>
</dbReference>
<dbReference type="AlphaFoldDB" id="A0A2R6WS39"/>
<name>A0A2R6WS39_MARPO</name>
<keyword evidence="2" id="KW-1185">Reference proteome</keyword>
<reference evidence="2" key="1">
    <citation type="journal article" date="2017" name="Cell">
        <title>Insights into land plant evolution garnered from the Marchantia polymorpha genome.</title>
        <authorList>
            <person name="Bowman J.L."/>
            <person name="Kohchi T."/>
            <person name="Yamato K.T."/>
            <person name="Jenkins J."/>
            <person name="Shu S."/>
            <person name="Ishizaki K."/>
            <person name="Yamaoka S."/>
            <person name="Nishihama R."/>
            <person name="Nakamura Y."/>
            <person name="Berger F."/>
            <person name="Adam C."/>
            <person name="Aki S.S."/>
            <person name="Althoff F."/>
            <person name="Araki T."/>
            <person name="Arteaga-Vazquez M.A."/>
            <person name="Balasubrmanian S."/>
            <person name="Barry K."/>
            <person name="Bauer D."/>
            <person name="Boehm C.R."/>
            <person name="Briginshaw L."/>
            <person name="Caballero-Perez J."/>
            <person name="Catarino B."/>
            <person name="Chen F."/>
            <person name="Chiyoda S."/>
            <person name="Chovatia M."/>
            <person name="Davies K.M."/>
            <person name="Delmans M."/>
            <person name="Demura T."/>
            <person name="Dierschke T."/>
            <person name="Dolan L."/>
            <person name="Dorantes-Acosta A.E."/>
            <person name="Eklund D.M."/>
            <person name="Florent S.N."/>
            <person name="Flores-Sandoval E."/>
            <person name="Fujiyama A."/>
            <person name="Fukuzawa H."/>
            <person name="Galik B."/>
            <person name="Grimanelli D."/>
            <person name="Grimwood J."/>
            <person name="Grossniklaus U."/>
            <person name="Hamada T."/>
            <person name="Haseloff J."/>
            <person name="Hetherington A.J."/>
            <person name="Higo A."/>
            <person name="Hirakawa Y."/>
            <person name="Hundley H.N."/>
            <person name="Ikeda Y."/>
            <person name="Inoue K."/>
            <person name="Inoue S.I."/>
            <person name="Ishida S."/>
            <person name="Jia Q."/>
            <person name="Kakita M."/>
            <person name="Kanazawa T."/>
            <person name="Kawai Y."/>
            <person name="Kawashima T."/>
            <person name="Kennedy M."/>
            <person name="Kinose K."/>
            <person name="Kinoshita T."/>
            <person name="Kohara Y."/>
            <person name="Koide E."/>
            <person name="Komatsu K."/>
            <person name="Kopischke S."/>
            <person name="Kubo M."/>
            <person name="Kyozuka J."/>
            <person name="Lagercrantz U."/>
            <person name="Lin S.S."/>
            <person name="Lindquist E."/>
            <person name="Lipzen A.M."/>
            <person name="Lu C.W."/>
            <person name="De Luna E."/>
            <person name="Martienssen R.A."/>
            <person name="Minamino N."/>
            <person name="Mizutani M."/>
            <person name="Mizutani M."/>
            <person name="Mochizuki N."/>
            <person name="Monte I."/>
            <person name="Mosher R."/>
            <person name="Nagasaki H."/>
            <person name="Nakagami H."/>
            <person name="Naramoto S."/>
            <person name="Nishitani K."/>
            <person name="Ohtani M."/>
            <person name="Okamoto T."/>
            <person name="Okumura M."/>
            <person name="Phillips J."/>
            <person name="Pollak B."/>
            <person name="Reinders A."/>
            <person name="Rovekamp M."/>
            <person name="Sano R."/>
            <person name="Sawa S."/>
            <person name="Schmid M.W."/>
            <person name="Shirakawa M."/>
            <person name="Solano R."/>
            <person name="Spunde A."/>
            <person name="Suetsugu N."/>
            <person name="Sugano S."/>
            <person name="Sugiyama A."/>
            <person name="Sun R."/>
            <person name="Suzuki Y."/>
            <person name="Takenaka M."/>
            <person name="Takezawa D."/>
            <person name="Tomogane H."/>
            <person name="Tsuzuki M."/>
            <person name="Ueda T."/>
            <person name="Umeda M."/>
            <person name="Ward J.M."/>
            <person name="Watanabe Y."/>
            <person name="Yazaki K."/>
            <person name="Yokoyama R."/>
            <person name="Yoshitake Y."/>
            <person name="Yotsui I."/>
            <person name="Zachgo S."/>
            <person name="Schmutz J."/>
        </authorList>
    </citation>
    <scope>NUCLEOTIDE SEQUENCE [LARGE SCALE GENOMIC DNA]</scope>
    <source>
        <strain evidence="2">Tak-1</strain>
    </source>
</reference>
<dbReference type="EMBL" id="KZ772734">
    <property type="protein sequence ID" value="PTQ36669.1"/>
    <property type="molecule type" value="Genomic_DNA"/>
</dbReference>
<accession>A0A2R6WS39</accession>